<sequence length="126" mass="14299">MPKGEGEKKRHKSYSAIYLCATPPAGSFSYRSRFVMFRSSSINFPKGKSNEAKQLIKQKLKRRNPPLSWALGCRCYVTCELYLLANISISSRGDQRDRVQLWTTQQGKLTVKGKKGIKFRLVPLAA</sequence>
<proteinExistence type="predicted"/>
<dbReference type="AlphaFoldDB" id="A0A8X6WP50"/>
<dbReference type="EMBL" id="BMAV01001060">
    <property type="protein sequence ID" value="GFY38773.1"/>
    <property type="molecule type" value="Genomic_DNA"/>
</dbReference>
<organism evidence="1 2">
    <name type="scientific">Trichonephila inaurata madagascariensis</name>
    <dbReference type="NCBI Taxonomy" id="2747483"/>
    <lineage>
        <taxon>Eukaryota</taxon>
        <taxon>Metazoa</taxon>
        <taxon>Ecdysozoa</taxon>
        <taxon>Arthropoda</taxon>
        <taxon>Chelicerata</taxon>
        <taxon>Arachnida</taxon>
        <taxon>Araneae</taxon>
        <taxon>Araneomorphae</taxon>
        <taxon>Entelegynae</taxon>
        <taxon>Araneoidea</taxon>
        <taxon>Nephilidae</taxon>
        <taxon>Trichonephila</taxon>
        <taxon>Trichonephila inaurata</taxon>
    </lineage>
</organism>
<comment type="caution">
    <text evidence="1">The sequence shown here is derived from an EMBL/GenBank/DDBJ whole genome shotgun (WGS) entry which is preliminary data.</text>
</comment>
<keyword evidence="2" id="KW-1185">Reference proteome</keyword>
<evidence type="ECO:0000313" key="2">
    <source>
        <dbReference type="Proteomes" id="UP000886998"/>
    </source>
</evidence>
<name>A0A8X6WP50_9ARAC</name>
<protein>
    <submittedName>
        <fullName evidence="1">Uncharacterized protein</fullName>
    </submittedName>
</protein>
<gene>
    <name evidence="1" type="ORF">TNIN_243261</name>
</gene>
<dbReference type="OrthoDB" id="6423353at2759"/>
<accession>A0A8X6WP50</accession>
<dbReference type="Proteomes" id="UP000886998">
    <property type="component" value="Unassembled WGS sequence"/>
</dbReference>
<reference evidence="1" key="1">
    <citation type="submission" date="2020-08" db="EMBL/GenBank/DDBJ databases">
        <title>Multicomponent nature underlies the extraordinary mechanical properties of spider dragline silk.</title>
        <authorList>
            <person name="Kono N."/>
            <person name="Nakamura H."/>
            <person name="Mori M."/>
            <person name="Yoshida Y."/>
            <person name="Ohtoshi R."/>
            <person name="Malay A.D."/>
            <person name="Moran D.A.P."/>
            <person name="Tomita M."/>
            <person name="Numata K."/>
            <person name="Arakawa K."/>
        </authorList>
    </citation>
    <scope>NUCLEOTIDE SEQUENCE</scope>
</reference>
<evidence type="ECO:0000313" key="1">
    <source>
        <dbReference type="EMBL" id="GFY38773.1"/>
    </source>
</evidence>